<reference evidence="1" key="1">
    <citation type="submission" date="2021-06" db="EMBL/GenBank/DDBJ databases">
        <authorList>
            <person name="Kallberg Y."/>
            <person name="Tangrot J."/>
            <person name="Rosling A."/>
        </authorList>
    </citation>
    <scope>NUCLEOTIDE SEQUENCE</scope>
    <source>
        <strain evidence="1">CL551</strain>
    </source>
</reference>
<accession>A0A9N9B272</accession>
<dbReference type="AlphaFoldDB" id="A0A9N9B272"/>
<proteinExistence type="predicted"/>
<comment type="caution">
    <text evidence="1">The sequence shown here is derived from an EMBL/GenBank/DDBJ whole genome shotgun (WGS) entry which is preliminary data.</text>
</comment>
<name>A0A9N9B272_9GLOM</name>
<dbReference type="Proteomes" id="UP000789342">
    <property type="component" value="Unassembled WGS sequence"/>
</dbReference>
<organism evidence="1 2">
    <name type="scientific">Acaulospora morrowiae</name>
    <dbReference type="NCBI Taxonomy" id="94023"/>
    <lineage>
        <taxon>Eukaryota</taxon>
        <taxon>Fungi</taxon>
        <taxon>Fungi incertae sedis</taxon>
        <taxon>Mucoromycota</taxon>
        <taxon>Glomeromycotina</taxon>
        <taxon>Glomeromycetes</taxon>
        <taxon>Diversisporales</taxon>
        <taxon>Acaulosporaceae</taxon>
        <taxon>Acaulospora</taxon>
    </lineage>
</organism>
<sequence length="66" mass="7652">MASSQNESDFNTTKVLPELVRVTVARTCKVQMPFNKMGESNRCLFIESLPFFKIVWQLIFLVIVQK</sequence>
<protein>
    <submittedName>
        <fullName evidence="1">2297_t:CDS:1</fullName>
    </submittedName>
</protein>
<dbReference type="EMBL" id="CAJVPV010003318">
    <property type="protein sequence ID" value="CAG8548945.1"/>
    <property type="molecule type" value="Genomic_DNA"/>
</dbReference>
<keyword evidence="2" id="KW-1185">Reference proteome</keyword>
<evidence type="ECO:0000313" key="1">
    <source>
        <dbReference type="EMBL" id="CAG8548945.1"/>
    </source>
</evidence>
<gene>
    <name evidence="1" type="ORF">AMORRO_LOCUS5479</name>
</gene>
<feature type="non-terminal residue" evidence="1">
    <location>
        <position position="1"/>
    </location>
</feature>
<evidence type="ECO:0000313" key="2">
    <source>
        <dbReference type="Proteomes" id="UP000789342"/>
    </source>
</evidence>